<dbReference type="SMART" id="SM00729">
    <property type="entry name" value="Elp3"/>
    <property type="match status" value="1"/>
</dbReference>
<comment type="subunit">
    <text evidence="4">Monomer.</text>
</comment>
<dbReference type="InterPro" id="IPR034505">
    <property type="entry name" value="Coproporphyrinogen-III_oxidase"/>
</dbReference>
<evidence type="ECO:0000313" key="19">
    <source>
        <dbReference type="EMBL" id="ABQ13478.1"/>
    </source>
</evidence>
<organism evidence="19 20">
    <name type="scientific">Dichelobacter nodosus (strain VCS1703A)</name>
    <dbReference type="NCBI Taxonomy" id="246195"/>
    <lineage>
        <taxon>Bacteria</taxon>
        <taxon>Pseudomonadati</taxon>
        <taxon>Pseudomonadota</taxon>
        <taxon>Gammaproteobacteria</taxon>
        <taxon>Cardiobacteriales</taxon>
        <taxon>Cardiobacteriaceae</taxon>
        <taxon>Dichelobacter</taxon>
    </lineage>
</organism>
<dbReference type="RefSeq" id="WP_011927839.1">
    <property type="nucleotide sequence ID" value="NC_009446.1"/>
</dbReference>
<dbReference type="InterPro" id="IPR058240">
    <property type="entry name" value="rSAM_sf"/>
</dbReference>
<feature type="binding site" evidence="16">
    <location>
        <position position="211"/>
    </location>
    <ligand>
        <name>S-adenosyl-L-methionine</name>
        <dbReference type="ChEBI" id="CHEBI:59789"/>
        <label>2</label>
    </ligand>
</feature>
<feature type="binding site" evidence="16">
    <location>
        <begin position="67"/>
        <end position="69"/>
    </location>
    <ligand>
        <name>S-adenosyl-L-methionine</name>
        <dbReference type="ChEBI" id="CHEBI:59789"/>
        <label>2</label>
    </ligand>
</feature>
<dbReference type="Pfam" id="PF06969">
    <property type="entry name" value="HemN_C"/>
    <property type="match status" value="1"/>
</dbReference>
<evidence type="ECO:0000313" key="20">
    <source>
        <dbReference type="Proteomes" id="UP000000248"/>
    </source>
</evidence>
<dbReference type="GO" id="GO:0006782">
    <property type="term" value="P:protoporphyrinogen IX biosynthetic process"/>
    <property type="evidence" value="ECO:0007669"/>
    <property type="project" value="UniProtKB-UniPathway"/>
</dbReference>
<dbReference type="EC" id="1.3.98.3" evidence="15"/>
<feature type="binding site" evidence="16">
    <location>
        <position position="55"/>
    </location>
    <ligand>
        <name>S-adenosyl-L-methionine</name>
        <dbReference type="ChEBI" id="CHEBI:59789"/>
        <label>1</label>
    </ligand>
</feature>
<dbReference type="Pfam" id="PF04055">
    <property type="entry name" value="Radical_SAM"/>
    <property type="match status" value="1"/>
</dbReference>
<dbReference type="CDD" id="cd01335">
    <property type="entry name" value="Radical_SAM"/>
    <property type="match status" value="1"/>
</dbReference>
<protein>
    <recommendedName>
        <fullName evidence="15">Coproporphyrinogen-III oxidase</fullName>
        <ecNumber evidence="15">1.3.98.3</ecNumber>
    </recommendedName>
</protein>
<dbReference type="FunFam" id="3.80.30.20:FF:000012">
    <property type="entry name" value="Coproporphyrinogen-III oxidase"/>
    <property type="match status" value="1"/>
</dbReference>
<keyword evidence="10 15" id="KW-0408">Iron</keyword>
<evidence type="ECO:0000256" key="10">
    <source>
        <dbReference type="ARBA" id="ARBA00023004"/>
    </source>
</evidence>
<comment type="pathway">
    <text evidence="2 15">Porphyrin-containing compound metabolism; protoporphyrin-IX biosynthesis; protoporphyrinogen-IX from coproporphyrinogen-III (AdoMet route): step 1/1.</text>
</comment>
<dbReference type="Gene3D" id="3.80.30.20">
    <property type="entry name" value="tm_1862 like domain"/>
    <property type="match status" value="1"/>
</dbReference>
<keyword evidence="7 15" id="KW-0949">S-adenosyl-L-methionine</keyword>
<dbReference type="PROSITE" id="PS51918">
    <property type="entry name" value="RADICAL_SAM"/>
    <property type="match status" value="1"/>
</dbReference>
<name>A5EWT4_DICNV</name>
<feature type="binding site" evidence="16">
    <location>
        <position position="186"/>
    </location>
    <ligand>
        <name>S-adenosyl-L-methionine</name>
        <dbReference type="ChEBI" id="CHEBI:59789"/>
        <label>2</label>
    </ligand>
</feature>
<proteinExistence type="inferred from homology"/>
<feature type="binding site" evidence="16">
    <location>
        <position position="112"/>
    </location>
    <ligand>
        <name>S-adenosyl-L-methionine</name>
        <dbReference type="ChEBI" id="CHEBI:59789"/>
        <label>1</label>
    </ligand>
</feature>
<feature type="binding site" evidence="17">
    <location>
        <position position="68"/>
    </location>
    <ligand>
        <name>[4Fe-4S] cluster</name>
        <dbReference type="ChEBI" id="CHEBI:49883"/>
        <note>4Fe-4S-S-AdoMet</note>
    </ligand>
</feature>
<feature type="binding site" evidence="16">
    <location>
        <position position="174"/>
    </location>
    <ligand>
        <name>S-adenosyl-L-methionine</name>
        <dbReference type="ChEBI" id="CHEBI:59789"/>
        <label>2</label>
    </ligand>
</feature>
<gene>
    <name evidence="19" type="primary">hemN-1</name>
    <name evidence="19" type="ordered locus">DNO_0087</name>
</gene>
<evidence type="ECO:0000256" key="15">
    <source>
        <dbReference type="PIRNR" id="PIRNR000167"/>
    </source>
</evidence>
<comment type="catalytic activity">
    <reaction evidence="14 15">
        <text>coproporphyrinogen III + 2 S-adenosyl-L-methionine = protoporphyrinogen IX + 2 5'-deoxyadenosine + 2 L-methionine + 2 CO2</text>
        <dbReference type="Rhea" id="RHEA:15425"/>
        <dbReference type="ChEBI" id="CHEBI:16526"/>
        <dbReference type="ChEBI" id="CHEBI:17319"/>
        <dbReference type="ChEBI" id="CHEBI:57307"/>
        <dbReference type="ChEBI" id="CHEBI:57309"/>
        <dbReference type="ChEBI" id="CHEBI:57844"/>
        <dbReference type="ChEBI" id="CHEBI:59789"/>
        <dbReference type="EC" id="1.3.98.3"/>
    </reaction>
</comment>
<accession>A5EWT4</accession>
<dbReference type="PANTHER" id="PTHR13932:SF6">
    <property type="entry name" value="OXYGEN-INDEPENDENT COPROPORPHYRINOGEN III OXIDASE"/>
    <property type="match status" value="1"/>
</dbReference>
<keyword evidence="11 15" id="KW-0411">Iron-sulfur</keyword>
<dbReference type="Proteomes" id="UP000000248">
    <property type="component" value="Chromosome"/>
</dbReference>
<evidence type="ECO:0000256" key="14">
    <source>
        <dbReference type="ARBA" id="ARBA00048321"/>
    </source>
</evidence>
<dbReference type="GO" id="GO:0051989">
    <property type="term" value="F:coproporphyrinogen dehydrogenase activity"/>
    <property type="evidence" value="ECO:0007669"/>
    <property type="project" value="UniProtKB-EC"/>
</dbReference>
<dbReference type="OrthoDB" id="9808022at2"/>
<evidence type="ECO:0000256" key="6">
    <source>
        <dbReference type="ARBA" id="ARBA00022490"/>
    </source>
</evidence>
<evidence type="ECO:0000256" key="13">
    <source>
        <dbReference type="ARBA" id="ARBA00024295"/>
    </source>
</evidence>
<evidence type="ECO:0000259" key="18">
    <source>
        <dbReference type="PROSITE" id="PS51918"/>
    </source>
</evidence>
<evidence type="ECO:0000256" key="11">
    <source>
        <dbReference type="ARBA" id="ARBA00023014"/>
    </source>
</evidence>
<dbReference type="eggNOG" id="COG0635">
    <property type="taxonomic scope" value="Bacteria"/>
</dbReference>
<feature type="binding site" evidence="16">
    <location>
        <position position="147"/>
    </location>
    <ligand>
        <name>S-adenosyl-L-methionine</name>
        <dbReference type="ChEBI" id="CHEBI:59789"/>
        <label>1</label>
    </ligand>
</feature>
<dbReference type="GO" id="GO:0005737">
    <property type="term" value="C:cytoplasm"/>
    <property type="evidence" value="ECO:0007669"/>
    <property type="project" value="UniProtKB-SubCell"/>
</dbReference>
<evidence type="ECO:0000256" key="1">
    <source>
        <dbReference type="ARBA" id="ARBA00004496"/>
    </source>
</evidence>
<dbReference type="GO" id="GO:0046872">
    <property type="term" value="F:metal ion binding"/>
    <property type="evidence" value="ECO:0007669"/>
    <property type="project" value="UniProtKB-KW"/>
</dbReference>
<dbReference type="InterPro" id="IPR004558">
    <property type="entry name" value="Coprogen_oxidase_HemN"/>
</dbReference>
<dbReference type="NCBIfam" id="TIGR00538">
    <property type="entry name" value="hemN"/>
    <property type="match status" value="1"/>
</dbReference>
<dbReference type="AlphaFoldDB" id="A5EWT4"/>
<feature type="binding site" evidence="17">
    <location>
        <position position="61"/>
    </location>
    <ligand>
        <name>[4Fe-4S] cluster</name>
        <dbReference type="ChEBI" id="CHEBI:49883"/>
        <note>4Fe-4S-S-AdoMet</note>
    </ligand>
</feature>
<reference evidence="19 20" key="1">
    <citation type="journal article" date="2007" name="Nat. Biotechnol.">
        <title>Genome sequence and identification of candidate vaccine antigens from the animal pathogen Dichelobacter nodosus.</title>
        <authorList>
            <person name="Myers G.S."/>
            <person name="Parker D."/>
            <person name="Al-Hasani K."/>
            <person name="Kennan R.M."/>
            <person name="Seemann T."/>
            <person name="Ren Q."/>
            <person name="Badger J.H."/>
            <person name="Selengut J.D."/>
            <person name="Deboy R.T."/>
            <person name="Tettelin H."/>
            <person name="Boyce J.D."/>
            <person name="McCarl V.P."/>
            <person name="Han X."/>
            <person name="Nelson W.C."/>
            <person name="Madupu R."/>
            <person name="Mohamoud Y."/>
            <person name="Holley T."/>
            <person name="Fedorova N."/>
            <person name="Khouri H."/>
            <person name="Bottomley S.P."/>
            <person name="Whittington R.J."/>
            <person name="Adler B."/>
            <person name="Songer J.G."/>
            <person name="Rood J.I."/>
            <person name="Paulsen I.T."/>
        </authorList>
    </citation>
    <scope>NUCLEOTIDE SEQUENCE [LARGE SCALE GENOMIC DNA]</scope>
    <source>
        <strain evidence="19 20">VCS1703A</strain>
    </source>
</reference>
<feature type="binding site" evidence="17">
    <location>
        <position position="65"/>
    </location>
    <ligand>
        <name>[4Fe-4S] cluster</name>
        <dbReference type="ChEBI" id="CHEBI:49883"/>
        <note>4Fe-4S-S-AdoMet</note>
    </ligand>
</feature>
<feature type="binding site" evidence="16">
    <location>
        <begin position="113"/>
        <end position="114"/>
    </location>
    <ligand>
        <name>S-adenosyl-L-methionine</name>
        <dbReference type="ChEBI" id="CHEBI:59789"/>
        <label>2</label>
    </ligand>
</feature>
<sequence>MTHYFDAALIEKYRMTGPRYTSYPTAVQFHEHFGEQDYLAQLQESNQHKKDLSLYIHIPFCTHVCYYCACNKIITQKREHAAAYLDYLRRDIERQSAHIDASRKVVQLHLGGGTPTFLTPEQQSDLMAFLYDHFTFASAEESELSIEIDPRTVDKAYLAHLRQLGFNRLSFGIQDTQEAVQKVVNRVQPLEEIAQLMNEARALAYQSLSVDLIYGLPLQTPARFAKTLEDVVRLNPDRLAVYNYAHMPTLFGAQKQINADDLPDSHSKLAILETTINQLTGAGYEFIGLDHFAKPEDTLVTHQKNGTLYRNFQGYSTFSQCDLLGFGISAISQVHHCYSQHEKSRQNYYQALDEQRLPVMRGIMLTLDDRMRRDAIMQIMCNLRLDLAQLSIHYQRDAQKCFAPEWQQLTTFADDALIELTAETLIVLPVGRLFIRNIAMVFDRYLSPQNPHRFSQVI</sequence>
<dbReference type="SUPFAM" id="SSF102114">
    <property type="entry name" value="Radical SAM enzymes"/>
    <property type="match status" value="1"/>
</dbReference>
<comment type="cofactor">
    <cofactor evidence="15 17">
        <name>[4Fe-4S] cluster</name>
        <dbReference type="ChEBI" id="CHEBI:49883"/>
    </cofactor>
    <text evidence="15 17">Binds 1 [4Fe-4S] cluster. The cluster is coordinated with 3 cysteines and an exchangeable S-adenosyl-L-methionine.</text>
</comment>
<keyword evidence="8 15" id="KW-0479">Metal-binding</keyword>
<dbReference type="PANTHER" id="PTHR13932">
    <property type="entry name" value="COPROPORPHYRINIGEN III OXIDASE"/>
    <property type="match status" value="1"/>
</dbReference>
<evidence type="ECO:0000256" key="5">
    <source>
        <dbReference type="ARBA" id="ARBA00022485"/>
    </source>
</evidence>
<keyword evidence="9 15" id="KW-0560">Oxidoreductase</keyword>
<evidence type="ECO:0000256" key="8">
    <source>
        <dbReference type="ARBA" id="ARBA00022723"/>
    </source>
</evidence>
<keyword evidence="6 15" id="KW-0963">Cytoplasm</keyword>
<dbReference type="STRING" id="246195.DNO_0087"/>
<dbReference type="SFLD" id="SFLDG01065">
    <property type="entry name" value="anaerobic_coproporphyrinogen-I"/>
    <property type="match status" value="1"/>
</dbReference>
<evidence type="ECO:0000256" key="12">
    <source>
        <dbReference type="ARBA" id="ARBA00023244"/>
    </source>
</evidence>
<dbReference type="InterPro" id="IPR023404">
    <property type="entry name" value="rSAM_horseshoe"/>
</dbReference>
<dbReference type="InterPro" id="IPR010723">
    <property type="entry name" value="HemN_C"/>
</dbReference>
<evidence type="ECO:0000256" key="17">
    <source>
        <dbReference type="PIRSR" id="PIRSR000167-2"/>
    </source>
</evidence>
<dbReference type="GO" id="GO:0051539">
    <property type="term" value="F:4 iron, 4 sulfur cluster binding"/>
    <property type="evidence" value="ECO:0007669"/>
    <property type="project" value="UniProtKB-KW"/>
</dbReference>
<feature type="binding site" evidence="16">
    <location>
        <position position="245"/>
    </location>
    <ligand>
        <name>S-adenosyl-L-methionine</name>
        <dbReference type="ChEBI" id="CHEBI:59789"/>
        <label>2</label>
    </ligand>
</feature>
<keyword evidence="20" id="KW-1185">Reference proteome</keyword>
<dbReference type="KEGG" id="dno:DNO_0087"/>
<dbReference type="EMBL" id="CP000513">
    <property type="protein sequence ID" value="ABQ13478.1"/>
    <property type="molecule type" value="Genomic_DNA"/>
</dbReference>
<keyword evidence="12 15" id="KW-0627">Porphyrin biosynthesis</keyword>
<evidence type="ECO:0000256" key="3">
    <source>
        <dbReference type="ARBA" id="ARBA00005493"/>
    </source>
</evidence>
<feature type="domain" description="Radical SAM core" evidence="18">
    <location>
        <begin position="46"/>
        <end position="282"/>
    </location>
</feature>
<feature type="binding site" evidence="16">
    <location>
        <position position="331"/>
    </location>
    <ligand>
        <name>S-adenosyl-L-methionine</name>
        <dbReference type="ChEBI" id="CHEBI:59789"/>
        <label>1</label>
    </ligand>
</feature>
<dbReference type="GO" id="GO:0004109">
    <property type="term" value="F:coproporphyrinogen oxidase activity"/>
    <property type="evidence" value="ECO:0007669"/>
    <property type="project" value="InterPro"/>
</dbReference>
<evidence type="ECO:0000256" key="4">
    <source>
        <dbReference type="ARBA" id="ARBA00011245"/>
    </source>
</evidence>
<dbReference type="UniPathway" id="UPA00251">
    <property type="reaction ID" value="UER00323"/>
</dbReference>
<evidence type="ECO:0000256" key="9">
    <source>
        <dbReference type="ARBA" id="ARBA00023002"/>
    </source>
</evidence>
<comment type="similarity">
    <text evidence="3 15">Belongs to the anaerobic coproporphyrinogen-III oxidase family.</text>
</comment>
<comment type="function">
    <text evidence="13">Involved in the heme biosynthesis. Catalyzes the anaerobic oxidative decarboxylation of propionate groups of rings A and B of coproporphyrinogen III to yield the vinyl groups in protoporphyrinogen IX.</text>
</comment>
<dbReference type="InterPro" id="IPR006638">
    <property type="entry name" value="Elp3/MiaA/NifB-like_rSAM"/>
</dbReference>
<evidence type="ECO:0000256" key="2">
    <source>
        <dbReference type="ARBA" id="ARBA00004785"/>
    </source>
</evidence>
<evidence type="ECO:0000256" key="16">
    <source>
        <dbReference type="PIRSR" id="PIRSR000167-1"/>
    </source>
</evidence>
<dbReference type="InterPro" id="IPR007197">
    <property type="entry name" value="rSAM"/>
</dbReference>
<dbReference type="HOGENOM" id="CLU_027579_3_0_6"/>
<evidence type="ECO:0000256" key="7">
    <source>
        <dbReference type="ARBA" id="ARBA00022691"/>
    </source>
</evidence>
<dbReference type="SFLD" id="SFLDS00029">
    <property type="entry name" value="Radical_SAM"/>
    <property type="match status" value="1"/>
</dbReference>
<dbReference type="Gene3D" id="1.10.10.920">
    <property type="match status" value="1"/>
</dbReference>
<keyword evidence="5 15" id="KW-0004">4Fe-4S</keyword>
<dbReference type="PIRSF" id="PIRSF000167">
    <property type="entry name" value="HemN"/>
    <property type="match status" value="1"/>
</dbReference>
<comment type="subcellular location">
    <subcellularLocation>
        <location evidence="1 15">Cytoplasm</location>
    </subcellularLocation>
</comment>